<protein>
    <recommendedName>
        <fullName evidence="1">DUF2007 domain-containing protein</fullName>
    </recommendedName>
</protein>
<dbReference type="AlphaFoldDB" id="A0A9W6J9P7"/>
<organism evidence="2 3">
    <name type="scientific">Ancylobacter dichloromethanicus</name>
    <dbReference type="NCBI Taxonomy" id="518825"/>
    <lineage>
        <taxon>Bacteria</taxon>
        <taxon>Pseudomonadati</taxon>
        <taxon>Pseudomonadota</taxon>
        <taxon>Alphaproteobacteria</taxon>
        <taxon>Hyphomicrobiales</taxon>
        <taxon>Xanthobacteraceae</taxon>
        <taxon>Ancylobacter</taxon>
    </lineage>
</organism>
<keyword evidence="3" id="KW-1185">Reference proteome</keyword>
<gene>
    <name evidence="2" type="ORF">GCM10017643_20000</name>
</gene>
<proteinExistence type="predicted"/>
<dbReference type="Proteomes" id="UP001143370">
    <property type="component" value="Unassembled WGS sequence"/>
</dbReference>
<reference evidence="2" key="1">
    <citation type="journal article" date="2014" name="Int. J. Syst. Evol. Microbiol.">
        <title>Complete genome sequence of Corynebacterium casei LMG S-19264T (=DSM 44701T), isolated from a smear-ripened cheese.</title>
        <authorList>
            <consortium name="US DOE Joint Genome Institute (JGI-PGF)"/>
            <person name="Walter F."/>
            <person name="Albersmeier A."/>
            <person name="Kalinowski J."/>
            <person name="Ruckert C."/>
        </authorList>
    </citation>
    <scope>NUCLEOTIDE SEQUENCE</scope>
    <source>
        <strain evidence="2">VKM B-2484</strain>
    </source>
</reference>
<comment type="caution">
    <text evidence="2">The sequence shown here is derived from an EMBL/GenBank/DDBJ whole genome shotgun (WGS) entry which is preliminary data.</text>
</comment>
<dbReference type="Pfam" id="PF09413">
    <property type="entry name" value="DUF2007"/>
    <property type="match status" value="1"/>
</dbReference>
<reference evidence="2" key="2">
    <citation type="submission" date="2023-01" db="EMBL/GenBank/DDBJ databases">
        <authorList>
            <person name="Sun Q."/>
            <person name="Evtushenko L."/>
        </authorList>
    </citation>
    <scope>NUCLEOTIDE SEQUENCE</scope>
    <source>
        <strain evidence="2">VKM B-2484</strain>
    </source>
</reference>
<evidence type="ECO:0000313" key="3">
    <source>
        <dbReference type="Proteomes" id="UP001143370"/>
    </source>
</evidence>
<dbReference type="SUPFAM" id="SSF54913">
    <property type="entry name" value="GlnB-like"/>
    <property type="match status" value="1"/>
</dbReference>
<evidence type="ECO:0000259" key="1">
    <source>
        <dbReference type="Pfam" id="PF09413"/>
    </source>
</evidence>
<dbReference type="InterPro" id="IPR011322">
    <property type="entry name" value="N-reg_PII-like_a/b"/>
</dbReference>
<sequence length="90" mass="9696">MARGTALLWRSWHHAAMRELLRSNDIVLISAVAALLDSAGIGHLVLDQHMSVMEGSIGLLPRRLLVEGDQEDRARALLNQAGFGAALVDG</sequence>
<dbReference type="InterPro" id="IPR018551">
    <property type="entry name" value="DUF2007"/>
</dbReference>
<dbReference type="EMBL" id="BSFJ01000008">
    <property type="protein sequence ID" value="GLK71884.1"/>
    <property type="molecule type" value="Genomic_DNA"/>
</dbReference>
<accession>A0A9W6J9P7</accession>
<dbReference type="Gene3D" id="3.30.70.790">
    <property type="entry name" value="UreE, C-terminal domain"/>
    <property type="match status" value="1"/>
</dbReference>
<feature type="domain" description="DUF2007" evidence="1">
    <location>
        <begin position="17"/>
        <end position="81"/>
    </location>
</feature>
<name>A0A9W6J9P7_9HYPH</name>
<evidence type="ECO:0000313" key="2">
    <source>
        <dbReference type="EMBL" id="GLK71884.1"/>
    </source>
</evidence>